<feature type="domain" description="PKD" evidence="2">
    <location>
        <begin position="46"/>
        <end position="97"/>
    </location>
</feature>
<evidence type="ECO:0000313" key="4">
    <source>
        <dbReference type="Proteomes" id="UP000199310"/>
    </source>
</evidence>
<dbReference type="PROSITE" id="PS50093">
    <property type="entry name" value="PKD"/>
    <property type="match status" value="1"/>
</dbReference>
<dbReference type="OrthoDB" id="7443339at2"/>
<protein>
    <submittedName>
        <fullName evidence="3">PKD domain-containing protein</fullName>
    </submittedName>
</protein>
<gene>
    <name evidence="3" type="ORF">SAMN04488122_5912</name>
</gene>
<keyword evidence="4" id="KW-1185">Reference proteome</keyword>
<dbReference type="PROSITE" id="PS51257">
    <property type="entry name" value="PROKAR_LIPOPROTEIN"/>
    <property type="match status" value="1"/>
</dbReference>
<dbReference type="EMBL" id="FOJG01000002">
    <property type="protein sequence ID" value="SEW54086.1"/>
    <property type="molecule type" value="Genomic_DNA"/>
</dbReference>
<dbReference type="STRING" id="29529.SAMN04488122_5912"/>
<feature type="chain" id="PRO_5011680940" evidence="1">
    <location>
        <begin position="20"/>
        <end position="289"/>
    </location>
</feature>
<dbReference type="SUPFAM" id="SSF49299">
    <property type="entry name" value="PKD domain"/>
    <property type="match status" value="1"/>
</dbReference>
<dbReference type="SMART" id="SM00089">
    <property type="entry name" value="PKD"/>
    <property type="match status" value="1"/>
</dbReference>
<keyword evidence="1" id="KW-0732">Signal</keyword>
<organism evidence="3 4">
    <name type="scientific">Chitinophaga arvensicola</name>
    <dbReference type="NCBI Taxonomy" id="29529"/>
    <lineage>
        <taxon>Bacteria</taxon>
        <taxon>Pseudomonadati</taxon>
        <taxon>Bacteroidota</taxon>
        <taxon>Chitinophagia</taxon>
        <taxon>Chitinophagales</taxon>
        <taxon>Chitinophagaceae</taxon>
        <taxon>Chitinophaga</taxon>
    </lineage>
</organism>
<evidence type="ECO:0000313" key="3">
    <source>
        <dbReference type="EMBL" id="SEW54086.1"/>
    </source>
</evidence>
<dbReference type="InterPro" id="IPR022409">
    <property type="entry name" value="PKD/Chitinase_dom"/>
</dbReference>
<name>A0A1I0SBP9_9BACT</name>
<evidence type="ECO:0000256" key="1">
    <source>
        <dbReference type="SAM" id="SignalP"/>
    </source>
</evidence>
<dbReference type="Gene3D" id="2.60.40.10">
    <property type="entry name" value="Immunoglobulins"/>
    <property type="match status" value="1"/>
</dbReference>
<dbReference type="CDD" id="cd00146">
    <property type="entry name" value="PKD"/>
    <property type="match status" value="1"/>
</dbReference>
<reference evidence="4" key="1">
    <citation type="submission" date="2016-10" db="EMBL/GenBank/DDBJ databases">
        <authorList>
            <person name="Varghese N."/>
            <person name="Submissions S."/>
        </authorList>
    </citation>
    <scope>NUCLEOTIDE SEQUENCE [LARGE SCALE GENOMIC DNA]</scope>
    <source>
        <strain evidence="4">DSM 3695</strain>
    </source>
</reference>
<evidence type="ECO:0000259" key="2">
    <source>
        <dbReference type="PROSITE" id="PS50093"/>
    </source>
</evidence>
<dbReference type="RefSeq" id="WP_089901740.1">
    <property type="nucleotide sequence ID" value="NZ_FOJG01000002.1"/>
</dbReference>
<dbReference type="InterPro" id="IPR013783">
    <property type="entry name" value="Ig-like_fold"/>
</dbReference>
<proteinExistence type="predicted"/>
<dbReference type="AlphaFoldDB" id="A0A1I0SBP9"/>
<dbReference type="InterPro" id="IPR035986">
    <property type="entry name" value="PKD_dom_sf"/>
</dbReference>
<dbReference type="Pfam" id="PF18911">
    <property type="entry name" value="PKD_4"/>
    <property type="match status" value="1"/>
</dbReference>
<dbReference type="Proteomes" id="UP000199310">
    <property type="component" value="Unassembled WGS sequence"/>
</dbReference>
<sequence length="289" mass="30882">MQKKLLYIFLLLVTASACKKDDNNPAPLVVYAIEVDGNQVSFTNTTTGATSWKWDFGDGTSSTEQSPVHVYAGKGKYVPTLYATSAAGVTAEGSTVIRISKTSPVKLNDNSLADWDTISQNMITAGPAGGVFKKLKFDYDGQNVYFYGEMTGQLADGVIFDMYIDSDNSSATGLLTSLFTGGAYDVLLEGQLLLNQSSAPIPMAMYYHNGAQTAFSFDQQSGTSFFSMGTISAANGVIRFEGKLDRSKIKGFTGTAIRLGMVATSGDWSTQLGTIPDEGAPAFLLNMPE</sequence>
<feature type="signal peptide" evidence="1">
    <location>
        <begin position="1"/>
        <end position="19"/>
    </location>
</feature>
<accession>A0A1I0SBP9</accession>
<dbReference type="InterPro" id="IPR000601">
    <property type="entry name" value="PKD_dom"/>
</dbReference>